<name>A0A0E3SE92_9EURY</name>
<feature type="domain" description="Transposase IS4-like" evidence="1">
    <location>
        <begin position="139"/>
        <end position="331"/>
    </location>
</feature>
<dbReference type="GO" id="GO:0004803">
    <property type="term" value="F:transposase activity"/>
    <property type="evidence" value="ECO:0007669"/>
    <property type="project" value="InterPro"/>
</dbReference>
<dbReference type="PATRIC" id="fig|1434110.4.peg.5072"/>
<dbReference type="HOGENOM" id="CLU_749273_0_0_2"/>
<protein>
    <recommendedName>
        <fullName evidence="1">Transposase IS4-like domain-containing protein</fullName>
    </recommendedName>
</protein>
<dbReference type="KEGG" id="mhor:MSHOH_3986"/>
<dbReference type="Proteomes" id="UP000033101">
    <property type="component" value="Chromosome"/>
</dbReference>
<organism evidence="2 3">
    <name type="scientific">Methanosarcina horonobensis HB-1 = JCM 15518</name>
    <dbReference type="NCBI Taxonomy" id="1434110"/>
    <lineage>
        <taxon>Archaea</taxon>
        <taxon>Methanobacteriati</taxon>
        <taxon>Methanobacteriota</taxon>
        <taxon>Stenosarchaea group</taxon>
        <taxon>Methanomicrobia</taxon>
        <taxon>Methanosarcinales</taxon>
        <taxon>Methanosarcinaceae</taxon>
        <taxon>Methanosarcina</taxon>
    </lineage>
</organism>
<sequence length="348" mass="40716">MVYKGVLFEDSFENYLSRESTSICQFLYFLCLDDIAKHVERTFYTNKSWHFKYSVSSMIKLFIVKCFRKLSYDKTISSLTEEEAILLSFFDENCQIKLPSGGTLHHFVKYRLGEEGINEIMMLLGEKILKLSSEKEAKIDSTPLEASRYDKHVDYNPHYECKMDKAHITMVGTYPVFMTHTNGLVADSPELIKHIEALQKMDDNIESYSADGGYDSFLNHAYIWFHLSAKPVISYASNAVINSEGEIERIDHWVNKLWKKGGDINAKTEDKLRFLYQNGRMIQVGMYLRNQNIRDNSFKELYKKRAECEKIHGHIKDTVKFDVRRVRKQSRKMYSLLNFVAYQLLVLT</sequence>
<evidence type="ECO:0000259" key="1">
    <source>
        <dbReference type="Pfam" id="PF01609"/>
    </source>
</evidence>
<proteinExistence type="predicted"/>
<dbReference type="GO" id="GO:0003677">
    <property type="term" value="F:DNA binding"/>
    <property type="evidence" value="ECO:0007669"/>
    <property type="project" value="InterPro"/>
</dbReference>
<evidence type="ECO:0000313" key="2">
    <source>
        <dbReference type="EMBL" id="AKB80469.1"/>
    </source>
</evidence>
<dbReference type="GO" id="GO:0006313">
    <property type="term" value="P:DNA transposition"/>
    <property type="evidence" value="ECO:0007669"/>
    <property type="project" value="InterPro"/>
</dbReference>
<dbReference type="AlphaFoldDB" id="A0A0E3SE92"/>
<dbReference type="InterPro" id="IPR002559">
    <property type="entry name" value="Transposase_11"/>
</dbReference>
<accession>A0A0E3SE92</accession>
<gene>
    <name evidence="2" type="ORF">MSHOH_3986</name>
</gene>
<dbReference type="EMBL" id="CP009516">
    <property type="protein sequence ID" value="AKB80469.1"/>
    <property type="molecule type" value="Genomic_DNA"/>
</dbReference>
<dbReference type="Pfam" id="PF01609">
    <property type="entry name" value="DDE_Tnp_1"/>
    <property type="match status" value="1"/>
</dbReference>
<keyword evidence="3" id="KW-1185">Reference proteome</keyword>
<evidence type="ECO:0000313" key="3">
    <source>
        <dbReference type="Proteomes" id="UP000033101"/>
    </source>
</evidence>
<reference evidence="2 3" key="1">
    <citation type="submission" date="2014-07" db="EMBL/GenBank/DDBJ databases">
        <title>Methanogenic archaea and the global carbon cycle.</title>
        <authorList>
            <person name="Henriksen J.R."/>
            <person name="Luke J."/>
            <person name="Reinhart S."/>
            <person name="Benedict M.N."/>
            <person name="Youngblut N.D."/>
            <person name="Metcalf M.E."/>
            <person name="Whitaker R.J."/>
            <person name="Metcalf W.W."/>
        </authorList>
    </citation>
    <scope>NUCLEOTIDE SEQUENCE [LARGE SCALE GENOMIC DNA]</scope>
    <source>
        <strain evidence="2 3">HB-1</strain>
    </source>
</reference>